<accession>A0A232FL92</accession>
<feature type="region of interest" description="Disordered" evidence="2">
    <location>
        <begin position="136"/>
        <end position="165"/>
    </location>
</feature>
<gene>
    <name evidence="3" type="ORF">TSAR_014220</name>
</gene>
<evidence type="ECO:0000256" key="2">
    <source>
        <dbReference type="SAM" id="MobiDB-lite"/>
    </source>
</evidence>
<dbReference type="EMBL" id="NNAY01000052">
    <property type="protein sequence ID" value="OXU31516.1"/>
    <property type="molecule type" value="Genomic_DNA"/>
</dbReference>
<feature type="coiled-coil region" evidence="1">
    <location>
        <begin position="237"/>
        <end position="271"/>
    </location>
</feature>
<keyword evidence="4" id="KW-1185">Reference proteome</keyword>
<comment type="caution">
    <text evidence="3">The sequence shown here is derived from an EMBL/GenBank/DDBJ whole genome shotgun (WGS) entry which is preliminary data.</text>
</comment>
<name>A0A232FL92_9HYME</name>
<evidence type="ECO:0000313" key="3">
    <source>
        <dbReference type="EMBL" id="OXU31516.1"/>
    </source>
</evidence>
<proteinExistence type="predicted"/>
<evidence type="ECO:0000256" key="1">
    <source>
        <dbReference type="SAM" id="Coils"/>
    </source>
</evidence>
<keyword evidence="1" id="KW-0175">Coiled coil</keyword>
<feature type="compositionally biased region" description="Polar residues" evidence="2">
    <location>
        <begin position="58"/>
        <end position="73"/>
    </location>
</feature>
<reference evidence="3 4" key="1">
    <citation type="journal article" date="2017" name="Curr. Biol.">
        <title>The Evolution of Venom by Co-option of Single-Copy Genes.</title>
        <authorList>
            <person name="Martinson E.O."/>
            <person name="Mrinalini"/>
            <person name="Kelkar Y.D."/>
            <person name="Chang C.H."/>
            <person name="Werren J.H."/>
        </authorList>
    </citation>
    <scope>NUCLEOTIDE SEQUENCE [LARGE SCALE GENOMIC DNA]</scope>
    <source>
        <strain evidence="3 4">Alberta</strain>
        <tissue evidence="3">Whole body</tissue>
    </source>
</reference>
<evidence type="ECO:0000313" key="4">
    <source>
        <dbReference type="Proteomes" id="UP000215335"/>
    </source>
</evidence>
<dbReference type="Proteomes" id="UP000215335">
    <property type="component" value="Unassembled WGS sequence"/>
</dbReference>
<feature type="region of interest" description="Disordered" evidence="2">
    <location>
        <begin position="49"/>
        <end position="73"/>
    </location>
</feature>
<organism evidence="3 4">
    <name type="scientific">Trichomalopsis sarcophagae</name>
    <dbReference type="NCBI Taxonomy" id="543379"/>
    <lineage>
        <taxon>Eukaryota</taxon>
        <taxon>Metazoa</taxon>
        <taxon>Ecdysozoa</taxon>
        <taxon>Arthropoda</taxon>
        <taxon>Hexapoda</taxon>
        <taxon>Insecta</taxon>
        <taxon>Pterygota</taxon>
        <taxon>Neoptera</taxon>
        <taxon>Endopterygota</taxon>
        <taxon>Hymenoptera</taxon>
        <taxon>Apocrita</taxon>
        <taxon>Proctotrupomorpha</taxon>
        <taxon>Chalcidoidea</taxon>
        <taxon>Pteromalidae</taxon>
        <taxon>Pteromalinae</taxon>
        <taxon>Trichomalopsis</taxon>
    </lineage>
</organism>
<protein>
    <submittedName>
        <fullName evidence="3">Uncharacterized protein</fullName>
    </submittedName>
</protein>
<dbReference type="AlphaFoldDB" id="A0A232FL92"/>
<sequence length="314" mass="35992">MTYYVIPNIVQNLQNILPEPAGEIELHDEHGNRIQATVITVIESDVSSTEVDRHITPEGTNNSFSTEKPSNSFLVDNHDVTEERIKDELNNEQEEFFSTYGTENFNDQNDCTNTVIDDSTARMYNIEDFVLCERNSISRPNNDDSNSKLSFNENSNSSEGNNELQATSRLQECFPLPAFTNRKGKNSLNNCTTVAVVDELLNVLQQKEVEKKERGQQTLLNKRERAKIIRKRETAIVKQYNENKKKKLLRKKELKSRIQNLKTSVKSENSKENVAALNDPLQKLSQLENSIIKEEVPFLQTKVKIKEEKIDITV</sequence>
<feature type="compositionally biased region" description="Low complexity" evidence="2">
    <location>
        <begin position="147"/>
        <end position="163"/>
    </location>
</feature>